<reference evidence="1" key="1">
    <citation type="submission" date="2022-11" db="EMBL/GenBank/DDBJ databases">
        <title>Genome Sequence of Cubamyces cubensis.</title>
        <authorList>
            <person name="Buettner E."/>
        </authorList>
    </citation>
    <scope>NUCLEOTIDE SEQUENCE</scope>
    <source>
        <strain evidence="1">MPL-01</strain>
    </source>
</reference>
<keyword evidence="2" id="KW-1185">Reference proteome</keyword>
<comment type="caution">
    <text evidence="1">The sequence shown here is derived from an EMBL/GenBank/DDBJ whole genome shotgun (WGS) entry which is preliminary data.</text>
</comment>
<gene>
    <name evidence="1" type="ORF">ONZ51_g11871</name>
</gene>
<sequence length="191" mass="20664">MTLATGILRPNPNEPLFSLVRTVALAKHTGMRLTRPTPGNTFILLSSVLEFPFERPRSANSAGAAARVVVFMVHVKHQRHIHHPYSVVLCDANSSSPQYATTMYLHHYDATAMPPSPTSYHSEGSQAHVAPPATLIGRYPTHKLDALAAPLLPTLTARHRGGLPATPPLGDVDGRRVSGAGFRAEQHWACS</sequence>
<dbReference type="EMBL" id="JAPEVG010000624">
    <property type="protein sequence ID" value="KAJ8456863.1"/>
    <property type="molecule type" value="Genomic_DNA"/>
</dbReference>
<evidence type="ECO:0000313" key="2">
    <source>
        <dbReference type="Proteomes" id="UP001215151"/>
    </source>
</evidence>
<dbReference type="AlphaFoldDB" id="A0AAD7TJC1"/>
<name>A0AAD7TJC1_9APHY</name>
<dbReference type="Proteomes" id="UP001215151">
    <property type="component" value="Unassembled WGS sequence"/>
</dbReference>
<organism evidence="1 2">
    <name type="scientific">Trametes cubensis</name>
    <dbReference type="NCBI Taxonomy" id="1111947"/>
    <lineage>
        <taxon>Eukaryota</taxon>
        <taxon>Fungi</taxon>
        <taxon>Dikarya</taxon>
        <taxon>Basidiomycota</taxon>
        <taxon>Agaricomycotina</taxon>
        <taxon>Agaricomycetes</taxon>
        <taxon>Polyporales</taxon>
        <taxon>Polyporaceae</taxon>
        <taxon>Trametes</taxon>
    </lineage>
</organism>
<accession>A0AAD7TJC1</accession>
<proteinExistence type="predicted"/>
<evidence type="ECO:0000313" key="1">
    <source>
        <dbReference type="EMBL" id="KAJ8456863.1"/>
    </source>
</evidence>
<protein>
    <submittedName>
        <fullName evidence="1">Uncharacterized protein</fullName>
    </submittedName>
</protein>